<accession>A0A1R3KBI5</accession>
<dbReference type="Pfam" id="PF00888">
    <property type="entry name" value="Cullin"/>
    <property type="match status" value="1"/>
</dbReference>
<sequence length="196" mass="22507">MSAVVAVEVYIGMTCFRDLVYKVVHEKVTKAVISLINEEREGKQIDRALMVKDVLGIFVEMGMDYYKEDFETELIKDSGDYYSSKASSWINEEDSCPDYLIKVEECLNKEKERVTHYLNSSTETKLIEKVQHELLVVHSNQLLENENSGSFKADDLSRMLRLYSEIPQVLNRVVNMLEQHMTTLIQQGEDAAGNLV</sequence>
<dbReference type="SUPFAM" id="SSF74788">
    <property type="entry name" value="Cullin repeat-like"/>
    <property type="match status" value="1"/>
</dbReference>
<dbReference type="InterPro" id="IPR045093">
    <property type="entry name" value="Cullin"/>
</dbReference>
<dbReference type="GO" id="GO:0031625">
    <property type="term" value="F:ubiquitin protein ligase binding"/>
    <property type="evidence" value="ECO:0007669"/>
    <property type="project" value="InterPro"/>
</dbReference>
<dbReference type="STRING" id="93759.A0A1R3KBI5"/>
<dbReference type="PANTHER" id="PTHR11932">
    <property type="entry name" value="CULLIN"/>
    <property type="match status" value="1"/>
</dbReference>
<comment type="similarity">
    <text evidence="1">Belongs to the cullin family.</text>
</comment>
<dbReference type="EMBL" id="AWUE01014252">
    <property type="protein sequence ID" value="OMP04460.1"/>
    <property type="molecule type" value="Genomic_DNA"/>
</dbReference>
<comment type="caution">
    <text evidence="3">The sequence shown here is derived from an EMBL/GenBank/DDBJ whole genome shotgun (WGS) entry which is preliminary data.</text>
</comment>
<reference evidence="4" key="1">
    <citation type="submission" date="2013-09" db="EMBL/GenBank/DDBJ databases">
        <title>Corchorus olitorius genome sequencing.</title>
        <authorList>
            <person name="Alam M."/>
            <person name="Haque M.S."/>
            <person name="Islam M.S."/>
            <person name="Emdad E.M."/>
            <person name="Islam M.M."/>
            <person name="Ahmed B."/>
            <person name="Halim A."/>
            <person name="Hossen Q.M.M."/>
            <person name="Hossain M.Z."/>
            <person name="Ahmed R."/>
            <person name="Khan M.M."/>
            <person name="Islam R."/>
            <person name="Rashid M.M."/>
            <person name="Khan S.A."/>
            <person name="Rahman M.S."/>
            <person name="Alam M."/>
            <person name="Yahiya A.S."/>
            <person name="Khan M.S."/>
            <person name="Azam M.S."/>
            <person name="Haque T."/>
            <person name="Lashkar M.Z.H."/>
            <person name="Akhand A.I."/>
            <person name="Morshed G."/>
            <person name="Roy S."/>
            <person name="Uddin K.S."/>
            <person name="Rabeya T."/>
            <person name="Hossain A.S."/>
            <person name="Chowdhury A."/>
            <person name="Snigdha A.R."/>
            <person name="Mortoza M.S."/>
            <person name="Matin S.A."/>
            <person name="Hoque S.M.E."/>
            <person name="Islam M.K."/>
            <person name="Roy D.K."/>
            <person name="Haider R."/>
            <person name="Moosa M.M."/>
            <person name="Elias S.M."/>
            <person name="Hasan A.M."/>
            <person name="Jahan S."/>
            <person name="Shafiuddin M."/>
            <person name="Mahmood N."/>
            <person name="Shommy N.S."/>
        </authorList>
    </citation>
    <scope>NUCLEOTIDE SEQUENCE [LARGE SCALE GENOMIC DNA]</scope>
    <source>
        <strain evidence="4">cv. O-4</strain>
    </source>
</reference>
<evidence type="ECO:0000313" key="3">
    <source>
        <dbReference type="EMBL" id="OMP04460.1"/>
    </source>
</evidence>
<dbReference type="GO" id="GO:0006511">
    <property type="term" value="P:ubiquitin-dependent protein catabolic process"/>
    <property type="evidence" value="ECO:0007669"/>
    <property type="project" value="InterPro"/>
</dbReference>
<evidence type="ECO:0000313" key="4">
    <source>
        <dbReference type="Proteomes" id="UP000187203"/>
    </source>
</evidence>
<dbReference type="InterPro" id="IPR016159">
    <property type="entry name" value="Cullin_repeat-like_dom_sf"/>
</dbReference>
<proteinExistence type="inferred from homology"/>
<keyword evidence="4" id="KW-1185">Reference proteome</keyword>
<evidence type="ECO:0000259" key="2">
    <source>
        <dbReference type="Pfam" id="PF00888"/>
    </source>
</evidence>
<dbReference type="OrthoDB" id="27073at2759"/>
<organism evidence="3 4">
    <name type="scientific">Corchorus olitorius</name>
    <dbReference type="NCBI Taxonomy" id="93759"/>
    <lineage>
        <taxon>Eukaryota</taxon>
        <taxon>Viridiplantae</taxon>
        <taxon>Streptophyta</taxon>
        <taxon>Embryophyta</taxon>
        <taxon>Tracheophyta</taxon>
        <taxon>Spermatophyta</taxon>
        <taxon>Magnoliopsida</taxon>
        <taxon>eudicotyledons</taxon>
        <taxon>Gunneridae</taxon>
        <taxon>Pentapetalae</taxon>
        <taxon>rosids</taxon>
        <taxon>malvids</taxon>
        <taxon>Malvales</taxon>
        <taxon>Malvaceae</taxon>
        <taxon>Grewioideae</taxon>
        <taxon>Apeibeae</taxon>
        <taxon>Corchorus</taxon>
    </lineage>
</organism>
<gene>
    <name evidence="3" type="ORF">COLO4_09584</name>
</gene>
<dbReference type="Proteomes" id="UP000187203">
    <property type="component" value="Unassembled WGS sequence"/>
</dbReference>
<dbReference type="InterPro" id="IPR001373">
    <property type="entry name" value="Cullin_N"/>
</dbReference>
<dbReference type="FunFam" id="1.20.1310.10:FF:000001">
    <property type="entry name" value="Cullin 3"/>
    <property type="match status" value="1"/>
</dbReference>
<evidence type="ECO:0000256" key="1">
    <source>
        <dbReference type="ARBA" id="ARBA00006019"/>
    </source>
</evidence>
<name>A0A1R3KBI5_9ROSI</name>
<dbReference type="Gene3D" id="1.20.1310.10">
    <property type="entry name" value="Cullin Repeats"/>
    <property type="match status" value="1"/>
</dbReference>
<protein>
    <recommendedName>
        <fullName evidence="2">Cullin N-terminal domain-containing protein</fullName>
    </recommendedName>
</protein>
<feature type="domain" description="Cullin N-terminal" evidence="2">
    <location>
        <begin position="11"/>
        <end position="187"/>
    </location>
</feature>
<dbReference type="AlphaFoldDB" id="A0A1R3KBI5"/>